<proteinExistence type="predicted"/>
<organism evidence="1 2">
    <name type="scientific">Paenibacillus motobuensis</name>
    <dbReference type="NCBI Taxonomy" id="295324"/>
    <lineage>
        <taxon>Bacteria</taxon>
        <taxon>Bacillati</taxon>
        <taxon>Bacillota</taxon>
        <taxon>Bacilli</taxon>
        <taxon>Bacillales</taxon>
        <taxon>Paenibacillaceae</taxon>
        <taxon>Paenibacillus</taxon>
    </lineage>
</organism>
<comment type="caution">
    <text evidence="1">The sequence shown here is derived from an EMBL/GenBank/DDBJ whole genome shotgun (WGS) entry which is preliminary data.</text>
</comment>
<dbReference type="EMBL" id="BAAACX010000004">
    <property type="protein sequence ID" value="GAA0377425.1"/>
    <property type="molecule type" value="Genomic_DNA"/>
</dbReference>
<dbReference type="Proteomes" id="UP001500340">
    <property type="component" value="Unassembled WGS sequence"/>
</dbReference>
<accession>A0ABN0XYW4</accession>
<keyword evidence="2" id="KW-1185">Reference proteome</keyword>
<reference evidence="1 2" key="1">
    <citation type="journal article" date="2019" name="Int. J. Syst. Evol. Microbiol.">
        <title>The Global Catalogue of Microorganisms (GCM) 10K type strain sequencing project: providing services to taxonomists for standard genome sequencing and annotation.</title>
        <authorList>
            <consortium name="The Broad Institute Genomics Platform"/>
            <consortium name="The Broad Institute Genome Sequencing Center for Infectious Disease"/>
            <person name="Wu L."/>
            <person name="Ma J."/>
        </authorList>
    </citation>
    <scope>NUCLEOTIDE SEQUENCE [LARGE SCALE GENOMIC DNA]</scope>
    <source>
        <strain evidence="1 2">JCM 12774</strain>
    </source>
</reference>
<evidence type="ECO:0000313" key="2">
    <source>
        <dbReference type="Proteomes" id="UP001500340"/>
    </source>
</evidence>
<gene>
    <name evidence="1" type="ORF">GCM10008933_05900</name>
</gene>
<name>A0ABN0XYW4_9BACL</name>
<evidence type="ECO:0000313" key="1">
    <source>
        <dbReference type="EMBL" id="GAA0377425.1"/>
    </source>
</evidence>
<sequence>MALGQNQVIYEAHPNTVKSVKDFRDQMHRVGKQYVGRNVRVQTIDGVTYEGRLVHLDGGLLFLSLPGSPGDGQWHGHDHWDQWHDHGHDHGHHGGYHDGDHDGHPWNWDGHGQYDGYPQPRGLYGPSFNDVILPLVLYELLVITLLL</sequence>
<dbReference type="RefSeq" id="WP_343857235.1">
    <property type="nucleotide sequence ID" value="NZ_BAAACX010000004.1"/>
</dbReference>
<protein>
    <submittedName>
        <fullName evidence="1">Uncharacterized protein</fullName>
    </submittedName>
</protein>